<keyword evidence="7" id="KW-1185">Reference proteome</keyword>
<feature type="compositionally biased region" description="Basic and acidic residues" evidence="4">
    <location>
        <begin position="246"/>
        <end position="257"/>
    </location>
</feature>
<keyword evidence="2" id="KW-0805">Transcription regulation</keyword>
<dbReference type="Pfam" id="PF02002">
    <property type="entry name" value="TFIIE_alpha"/>
    <property type="match status" value="1"/>
</dbReference>
<organism evidence="6 7">
    <name type="scientific">Pelagomonas calceolata</name>
    <dbReference type="NCBI Taxonomy" id="35677"/>
    <lineage>
        <taxon>Eukaryota</taxon>
        <taxon>Sar</taxon>
        <taxon>Stramenopiles</taxon>
        <taxon>Ochrophyta</taxon>
        <taxon>Pelagophyceae</taxon>
        <taxon>Pelagomonadales</taxon>
        <taxon>Pelagomonadaceae</taxon>
        <taxon>Pelagomonas</taxon>
    </lineage>
</organism>
<dbReference type="EMBL" id="CAKKNE010000006">
    <property type="protein sequence ID" value="CAH0379618.1"/>
    <property type="molecule type" value="Genomic_DNA"/>
</dbReference>
<accession>A0A8J2T218</accession>
<keyword evidence="3" id="KW-0804">Transcription</keyword>
<evidence type="ECO:0000256" key="1">
    <source>
        <dbReference type="ARBA" id="ARBA00008947"/>
    </source>
</evidence>
<dbReference type="AlphaFoldDB" id="A0A8J2T218"/>
<gene>
    <name evidence="6" type="ORF">PECAL_6P12460</name>
</gene>
<feature type="compositionally biased region" description="Basic and acidic residues" evidence="4">
    <location>
        <begin position="224"/>
        <end position="236"/>
    </location>
</feature>
<evidence type="ECO:0000256" key="3">
    <source>
        <dbReference type="ARBA" id="ARBA00023163"/>
    </source>
</evidence>
<reference evidence="6" key="1">
    <citation type="submission" date="2021-11" db="EMBL/GenBank/DDBJ databases">
        <authorList>
            <consortium name="Genoscope - CEA"/>
            <person name="William W."/>
        </authorList>
    </citation>
    <scope>NUCLEOTIDE SEQUENCE</scope>
</reference>
<dbReference type="InterPro" id="IPR039997">
    <property type="entry name" value="TFE"/>
</dbReference>
<dbReference type="Gene3D" id="3.30.40.10">
    <property type="entry name" value="Zinc/RING finger domain, C3HC4 (zinc finger)"/>
    <property type="match status" value="1"/>
</dbReference>
<proteinExistence type="inferred from homology"/>
<evidence type="ECO:0000259" key="5">
    <source>
        <dbReference type="PROSITE" id="PS51344"/>
    </source>
</evidence>
<feature type="compositionally biased region" description="Basic and acidic residues" evidence="4">
    <location>
        <begin position="301"/>
        <end position="310"/>
    </location>
</feature>
<dbReference type="Pfam" id="PF13424">
    <property type="entry name" value="TPR_12"/>
    <property type="match status" value="1"/>
</dbReference>
<name>A0A8J2T218_9STRA</name>
<feature type="domain" description="HTH TFE/IIEalpha-type" evidence="5">
    <location>
        <begin position="8"/>
        <end position="123"/>
    </location>
</feature>
<comment type="similarity">
    <text evidence="1">Belongs to the TFIIE alpha subunit family.</text>
</comment>
<comment type="caution">
    <text evidence="6">The sequence shown here is derived from an EMBL/GenBank/DDBJ whole genome shotgun (WGS) entry which is preliminary data.</text>
</comment>
<dbReference type="PROSITE" id="PS51344">
    <property type="entry name" value="HTH_TFE_IIE"/>
    <property type="match status" value="1"/>
</dbReference>
<feature type="region of interest" description="Disordered" evidence="4">
    <location>
        <begin position="285"/>
        <end position="326"/>
    </location>
</feature>
<dbReference type="Gene3D" id="1.25.40.10">
    <property type="entry name" value="Tetratricopeptide repeat domain"/>
    <property type="match status" value="1"/>
</dbReference>
<dbReference type="OrthoDB" id="361102at2759"/>
<dbReference type="GO" id="GO:0006367">
    <property type="term" value="P:transcription initiation at RNA polymerase II promoter"/>
    <property type="evidence" value="ECO:0007669"/>
    <property type="project" value="InterPro"/>
</dbReference>
<dbReference type="PANTHER" id="PTHR13097:SF7">
    <property type="entry name" value="GENERAL TRANSCRIPTION FACTOR IIE SUBUNIT 1"/>
    <property type="match status" value="1"/>
</dbReference>
<dbReference type="InterPro" id="IPR024550">
    <property type="entry name" value="TFIIEa/SarR/Rpc3_HTH_dom"/>
</dbReference>
<dbReference type="GO" id="GO:0005673">
    <property type="term" value="C:transcription factor TFIIE complex"/>
    <property type="evidence" value="ECO:0007669"/>
    <property type="project" value="TreeGrafter"/>
</dbReference>
<evidence type="ECO:0000256" key="2">
    <source>
        <dbReference type="ARBA" id="ARBA00023015"/>
    </source>
</evidence>
<dbReference type="SMART" id="SM00531">
    <property type="entry name" value="TFIIE"/>
    <property type="match status" value="1"/>
</dbReference>
<dbReference type="SUPFAM" id="SSF46785">
    <property type="entry name" value="Winged helix' DNA-binding domain"/>
    <property type="match status" value="1"/>
</dbReference>
<dbReference type="InterPro" id="IPR017919">
    <property type="entry name" value="TFIIE/TFIIEa_HTH"/>
</dbReference>
<protein>
    <recommendedName>
        <fullName evidence="5">HTH TFE/IIEalpha-type domain-containing protein</fullName>
    </recommendedName>
</protein>
<sequence length="764" mass="85360">MVEAIRDCEALVAAVARAFYPDDVAIVLDALIRDRYVREDEMGRRLRMSARQARKLLQLLEGERLVDFEVLDVGADGKLKKKKKDLGHEIGKAGDAGRKSPAPPAANEIYWYVDLARFVDVIRWRVHTMRETIRKRESAATAALTFRCGRCGVGQSSLDAVRYQFKCPERLCLGEPDALLTESALDASLTSARRLGAKVDTQLGSSEDHDRAGIYELLRRLDGKELPSNKPSENRARGVGGWLGNRGDDKKYTRNEDGTITTTFGSKHDRSGLASALFARNDRGQTVSVSLNGETTTSTEPSKKEAKKDSSLPSFLQGSRVKPRTAQDMYANDESDEDMEDAEGLVATQAARQASESWKPVDRGGAVHLGARGGWAAVTSPREVVEEVVEEEEEVVVESDDDAGVAWTPYTRDDARLGYVFVPSNHDHWRRGHKQMCKKIHRGGNAEQYNADKKYKEAVAVAVEACADDTKGQTCYICTQALHWKTKEGLVRGCSCRGTAGFAHVSCLAEQAKILNDEAEANNLGVKAMNERWRRWDTCSLCEQEYHGVVRCALGWACWKTYVGRPEADQIQRLAMQQLGNGLFEADHYEDALSVYEAELSVVRRLDGSEHAIIGVLANLASTYQLVGRFEDALRLKRDSYRRALKLFGEDSREALSEAMNLALALRLTGNKPEAKELLRARIPVAERSLGREHYIYFRLRWLYANSLTDVEPCDLVQAEALFDDIYTRFRRVMGDGHPDTPRIHSCLLDIRRELARARASSHA</sequence>
<dbReference type="InterPro" id="IPR011990">
    <property type="entry name" value="TPR-like_helical_dom_sf"/>
</dbReference>
<feature type="region of interest" description="Disordered" evidence="4">
    <location>
        <begin position="224"/>
        <end position="268"/>
    </location>
</feature>
<dbReference type="InterPro" id="IPR002853">
    <property type="entry name" value="TFIIE_asu"/>
</dbReference>
<dbReference type="InterPro" id="IPR013083">
    <property type="entry name" value="Znf_RING/FYVE/PHD"/>
</dbReference>
<dbReference type="CDD" id="cd00048">
    <property type="entry name" value="DSRM_SF"/>
    <property type="match status" value="1"/>
</dbReference>
<dbReference type="SUPFAM" id="SSF48452">
    <property type="entry name" value="TPR-like"/>
    <property type="match status" value="1"/>
</dbReference>
<dbReference type="PANTHER" id="PTHR13097">
    <property type="entry name" value="TRANSCRIPTION INITIATION FACTOR IIE, ALPHA SUBUNIT"/>
    <property type="match status" value="1"/>
</dbReference>
<evidence type="ECO:0000313" key="6">
    <source>
        <dbReference type="EMBL" id="CAH0379618.1"/>
    </source>
</evidence>
<evidence type="ECO:0000256" key="4">
    <source>
        <dbReference type="SAM" id="MobiDB-lite"/>
    </source>
</evidence>
<dbReference type="InterPro" id="IPR036390">
    <property type="entry name" value="WH_DNA-bd_sf"/>
</dbReference>
<evidence type="ECO:0000313" key="7">
    <source>
        <dbReference type="Proteomes" id="UP000789595"/>
    </source>
</evidence>
<dbReference type="Proteomes" id="UP000789595">
    <property type="component" value="Unassembled WGS sequence"/>
</dbReference>
<dbReference type="Pfam" id="PF13374">
    <property type="entry name" value="TPR_10"/>
    <property type="match status" value="1"/>
</dbReference>